<dbReference type="InterPro" id="IPR023631">
    <property type="entry name" value="Amidase_dom"/>
</dbReference>
<dbReference type="InterPro" id="IPR036928">
    <property type="entry name" value="AS_sf"/>
</dbReference>
<evidence type="ECO:0000259" key="3">
    <source>
        <dbReference type="Pfam" id="PF01425"/>
    </source>
</evidence>
<dbReference type="EMBL" id="BRYA01000107">
    <property type="protein sequence ID" value="GMI39634.1"/>
    <property type="molecule type" value="Genomic_DNA"/>
</dbReference>
<dbReference type="GO" id="GO:0009062">
    <property type="term" value="P:fatty acid catabolic process"/>
    <property type="evidence" value="ECO:0007669"/>
    <property type="project" value="TreeGrafter"/>
</dbReference>
<dbReference type="PANTHER" id="PTHR45847">
    <property type="entry name" value="FATTY ACID AMIDE HYDROLASE"/>
    <property type="match status" value="1"/>
</dbReference>
<accession>A0A9W7GAY8</accession>
<dbReference type="AlphaFoldDB" id="A0A9W7GAY8"/>
<sequence>MNFLRKAAPAEVPQSSCSSTGPFDGFLDHPLLQPYAIYYNQETLKAAGIVIFVTFCVYIISKSIRKRKRASYLREATKRARETRDNKDHTNCFNHFSSTSHTHSTFSSLTAASIATSTTLDPRDVVSSLSSRTANLCSYRNDGGINATAEELYADGFRQASRQFKKPPAATALLRNVPISVKDCIGVRGCLQTGGLAVRTLEEHRSEVDSTLVATLRSQGAIPIVRGNVSQCMMLPESANNVWGETLNPWDKTRTPGGSSGGEGALVATGCVPLAVGSDVGGSIRIPASFCGIAGFKPSPGRISKKGCMAPRKDNRHGPGIVIPSTPGPLARTVDDCALFCEAVWTEEHFKKDKNVVAKVFDKKTYKKEDKLKLAYFKTDGWFHPCEAALRALEETVDKLRHEGHDVEEIKFPGNGAETYALYVALAAAEGDMRCFHEGLEGEDLIPPYKILKMASSLPNFLRPLVATLMNDRRSRLVSAGRSGGISAYDYWQRMADLNAMRSAWEEKATALGVDGFLHVALPLPALKCGTSGDLTGAFSYTLLANLLLWPAGTVPVTTITRDEQHYDMDFIPDSQWDHWARKAQEQMKESEGLPMSVAVMTPLWRDEECLRIMKEIERVAGFSKKPQDYLD</sequence>
<dbReference type="Gene3D" id="3.90.1300.10">
    <property type="entry name" value="Amidase signature (AS) domain"/>
    <property type="match status" value="1"/>
</dbReference>
<comment type="similarity">
    <text evidence="1">Belongs to the amidase family.</text>
</comment>
<dbReference type="GO" id="GO:0004040">
    <property type="term" value="F:amidase activity"/>
    <property type="evidence" value="ECO:0007669"/>
    <property type="project" value="TreeGrafter"/>
</dbReference>
<organism evidence="4 5">
    <name type="scientific">Triparma columacea</name>
    <dbReference type="NCBI Taxonomy" id="722753"/>
    <lineage>
        <taxon>Eukaryota</taxon>
        <taxon>Sar</taxon>
        <taxon>Stramenopiles</taxon>
        <taxon>Ochrophyta</taxon>
        <taxon>Bolidophyceae</taxon>
        <taxon>Parmales</taxon>
        <taxon>Triparmaceae</taxon>
        <taxon>Triparma</taxon>
    </lineage>
</organism>
<evidence type="ECO:0000313" key="5">
    <source>
        <dbReference type="Proteomes" id="UP001165065"/>
    </source>
</evidence>
<dbReference type="InterPro" id="IPR020556">
    <property type="entry name" value="Amidase_CS"/>
</dbReference>
<dbReference type="SUPFAM" id="SSF75304">
    <property type="entry name" value="Amidase signature (AS) enzymes"/>
    <property type="match status" value="1"/>
</dbReference>
<dbReference type="Proteomes" id="UP001165065">
    <property type="component" value="Unassembled WGS sequence"/>
</dbReference>
<dbReference type="PROSITE" id="PS00571">
    <property type="entry name" value="AMIDASES"/>
    <property type="match status" value="1"/>
</dbReference>
<reference evidence="5" key="1">
    <citation type="journal article" date="2023" name="Commun. Biol.">
        <title>Genome analysis of Parmales, the sister group of diatoms, reveals the evolutionary specialization of diatoms from phago-mixotrophs to photoautotrophs.</title>
        <authorList>
            <person name="Ban H."/>
            <person name="Sato S."/>
            <person name="Yoshikawa S."/>
            <person name="Yamada K."/>
            <person name="Nakamura Y."/>
            <person name="Ichinomiya M."/>
            <person name="Sato N."/>
            <person name="Blanc-Mathieu R."/>
            <person name="Endo H."/>
            <person name="Kuwata A."/>
            <person name="Ogata H."/>
        </authorList>
    </citation>
    <scope>NUCLEOTIDE SEQUENCE [LARGE SCALE GENOMIC DNA]</scope>
</reference>
<dbReference type="Pfam" id="PF01425">
    <property type="entry name" value="Amidase"/>
    <property type="match status" value="1"/>
</dbReference>
<name>A0A9W7GAY8_9STRA</name>
<dbReference type="GO" id="GO:0017064">
    <property type="term" value="F:fatty acid amide hydrolase activity"/>
    <property type="evidence" value="ECO:0007669"/>
    <property type="project" value="TreeGrafter"/>
</dbReference>
<keyword evidence="2" id="KW-0378">Hydrolase</keyword>
<dbReference type="OrthoDB" id="566138at2759"/>
<protein>
    <recommendedName>
        <fullName evidence="3">Amidase domain-containing protein</fullName>
    </recommendedName>
</protein>
<dbReference type="PANTHER" id="PTHR45847:SF6">
    <property type="entry name" value="FATTY ACID AMIDE HYDROLASE"/>
    <property type="match status" value="1"/>
</dbReference>
<comment type="caution">
    <text evidence="4">The sequence shown here is derived from an EMBL/GenBank/DDBJ whole genome shotgun (WGS) entry which is preliminary data.</text>
</comment>
<dbReference type="InterPro" id="IPR052096">
    <property type="entry name" value="Endocannabinoid_amidase"/>
</dbReference>
<gene>
    <name evidence="4" type="ORF">TrCOL_g10451</name>
</gene>
<proteinExistence type="inferred from homology"/>
<feature type="domain" description="Amidase" evidence="3">
    <location>
        <begin position="145"/>
        <end position="611"/>
    </location>
</feature>
<evidence type="ECO:0000313" key="4">
    <source>
        <dbReference type="EMBL" id="GMI39634.1"/>
    </source>
</evidence>
<evidence type="ECO:0000256" key="2">
    <source>
        <dbReference type="ARBA" id="ARBA00022801"/>
    </source>
</evidence>
<keyword evidence="5" id="KW-1185">Reference proteome</keyword>
<evidence type="ECO:0000256" key="1">
    <source>
        <dbReference type="ARBA" id="ARBA00009199"/>
    </source>
</evidence>